<dbReference type="PANTHER" id="PTHR23184">
    <property type="entry name" value="TETRATRICOPEPTIDE REPEAT PROTEIN 14"/>
    <property type="match status" value="1"/>
</dbReference>
<dbReference type="EMBL" id="BQXS01001126">
    <property type="protein sequence ID" value="GKT30127.1"/>
    <property type="molecule type" value="Genomic_DNA"/>
</dbReference>
<feature type="compositionally biased region" description="Basic and acidic residues" evidence="2">
    <location>
        <begin position="397"/>
        <end position="408"/>
    </location>
</feature>
<keyword evidence="4" id="KW-1185">Reference proteome</keyword>
<evidence type="ECO:0000313" key="3">
    <source>
        <dbReference type="EMBL" id="GKT30127.1"/>
    </source>
</evidence>
<evidence type="ECO:0000256" key="1">
    <source>
        <dbReference type="SAM" id="Coils"/>
    </source>
</evidence>
<dbReference type="InterPro" id="IPR039190">
    <property type="entry name" value="TTC14"/>
</dbReference>
<feature type="non-terminal residue" evidence="3">
    <location>
        <position position="1"/>
    </location>
</feature>
<accession>A0ABQ5KC49</accession>
<evidence type="ECO:0000313" key="4">
    <source>
        <dbReference type="Proteomes" id="UP001057375"/>
    </source>
</evidence>
<protein>
    <submittedName>
        <fullName evidence="3">Uncharacterized protein</fullName>
    </submittedName>
</protein>
<feature type="region of interest" description="Disordered" evidence="2">
    <location>
        <begin position="70"/>
        <end position="94"/>
    </location>
</feature>
<gene>
    <name evidence="3" type="ORF">ADUPG1_001391</name>
</gene>
<sequence length="591" mass="69159">ESEDLKVEPMSLIKLERKDLPQEYIRSRPKSVQRVLKHKTKTPIMAHSLSSGIGPKDARLRKMKSRLLSHSISSLPSKNRSQVSHDSSPGFSQTLPVRCRSSLELDHVSSDSISKTQKLPKRATSSLGFVRNDKQHFHAKSHQASSSSSSSSENHIKGEYAPSIICTLNSSVLPPLFPSSTPELFDFCEGMCLRIGGRNIVICGSSWSVKRWSARVISEILWLGVREKIFSIKSIFGPEPVSKKRTAPSPKTSVPLSFAEQLSIEEKKREKRKKLQLAREKQEKEERRLRYKEEKDNLARAKQMLRDEKNLTISSHVKALRQKERDLEQEIKLLLKTTKDGKDAIQKQKFDEYRRKEIIQELERKKSRRSIGGTDEELLQKEQMEEKKREKRKKLQLAREKQEKEERRLRYKEEKDNLARAKQMLRDEKNLTISSHVKALRQKERDLEQEIKLLLKTTKDGKDAIQKQKFDEYRRKEIIQELERKKSRRSIGGTDEELLQKEQMEERKRQHQMHEMLRSRDKERLRPKDVIIMNSTLSLPEMTLARELLGHCENQDLRACAECFLKIRKDVLEKEYIKRLGEFKVRELVSK</sequence>
<dbReference type="Proteomes" id="UP001057375">
    <property type="component" value="Unassembled WGS sequence"/>
</dbReference>
<feature type="coiled-coil region" evidence="1">
    <location>
        <begin position="264"/>
        <end position="337"/>
    </location>
</feature>
<evidence type="ECO:0000256" key="2">
    <source>
        <dbReference type="SAM" id="MobiDB-lite"/>
    </source>
</evidence>
<reference evidence="3" key="1">
    <citation type="submission" date="2022-03" db="EMBL/GenBank/DDBJ databases">
        <title>Draft genome sequence of Aduncisulcus paluster, a free-living microaerophilic Fornicata.</title>
        <authorList>
            <person name="Yuyama I."/>
            <person name="Kume K."/>
            <person name="Tamura T."/>
            <person name="Inagaki Y."/>
            <person name="Hashimoto T."/>
        </authorList>
    </citation>
    <scope>NUCLEOTIDE SEQUENCE</scope>
    <source>
        <strain evidence="3">NY0171</strain>
    </source>
</reference>
<keyword evidence="1" id="KW-0175">Coiled coil</keyword>
<organism evidence="3 4">
    <name type="scientific">Aduncisulcus paluster</name>
    <dbReference type="NCBI Taxonomy" id="2918883"/>
    <lineage>
        <taxon>Eukaryota</taxon>
        <taxon>Metamonada</taxon>
        <taxon>Carpediemonas-like organisms</taxon>
        <taxon>Aduncisulcus</taxon>
    </lineage>
</organism>
<name>A0ABQ5KC49_9EUKA</name>
<comment type="caution">
    <text evidence="3">The sequence shown here is derived from an EMBL/GenBank/DDBJ whole genome shotgun (WGS) entry which is preliminary data.</text>
</comment>
<proteinExistence type="predicted"/>
<feature type="region of interest" description="Disordered" evidence="2">
    <location>
        <begin position="364"/>
        <end position="408"/>
    </location>
</feature>
<feature type="compositionally biased region" description="Basic and acidic residues" evidence="2">
    <location>
        <begin position="378"/>
        <end position="388"/>
    </location>
</feature>